<evidence type="ECO:0000256" key="8">
    <source>
        <dbReference type="PROSITE-ProRule" id="PRU01360"/>
    </source>
</evidence>
<accession>A0A1M7EUX8</accession>
<organism evidence="11 12">
    <name type="scientific">Flavobacterium chilense</name>
    <dbReference type="NCBI Taxonomy" id="946677"/>
    <lineage>
        <taxon>Bacteria</taxon>
        <taxon>Pseudomonadati</taxon>
        <taxon>Bacteroidota</taxon>
        <taxon>Flavobacteriia</taxon>
        <taxon>Flavobacteriales</taxon>
        <taxon>Flavobacteriaceae</taxon>
        <taxon>Flavobacterium</taxon>
    </lineage>
</organism>
<reference evidence="12" key="1">
    <citation type="submission" date="2016-11" db="EMBL/GenBank/DDBJ databases">
        <authorList>
            <person name="Varghese N."/>
            <person name="Submissions S."/>
        </authorList>
    </citation>
    <scope>NUCLEOTIDE SEQUENCE [LARGE SCALE GENOMIC DNA]</scope>
    <source>
        <strain evidence="12">DSM 24724</strain>
    </source>
</reference>
<dbReference type="Gene3D" id="2.170.130.10">
    <property type="entry name" value="TonB-dependent receptor, plug domain"/>
    <property type="match status" value="1"/>
</dbReference>
<dbReference type="PANTHER" id="PTHR30069:SF29">
    <property type="entry name" value="HEMOGLOBIN AND HEMOGLOBIN-HAPTOGLOBIN-BINDING PROTEIN 1-RELATED"/>
    <property type="match status" value="1"/>
</dbReference>
<evidence type="ECO:0000256" key="7">
    <source>
        <dbReference type="ARBA" id="ARBA00023237"/>
    </source>
</evidence>
<dbReference type="AlphaFoldDB" id="A0A1M7EUX8"/>
<dbReference type="InterPro" id="IPR039426">
    <property type="entry name" value="TonB-dep_rcpt-like"/>
</dbReference>
<feature type="domain" description="Outer membrane protein beta-barrel" evidence="10">
    <location>
        <begin position="565"/>
        <end position="777"/>
    </location>
</feature>
<dbReference type="SUPFAM" id="SSF49464">
    <property type="entry name" value="Carboxypeptidase regulatory domain-like"/>
    <property type="match status" value="1"/>
</dbReference>
<dbReference type="OrthoDB" id="9812892at2"/>
<dbReference type="SUPFAM" id="SSF56935">
    <property type="entry name" value="Porins"/>
    <property type="match status" value="1"/>
</dbReference>
<evidence type="ECO:0000256" key="1">
    <source>
        <dbReference type="ARBA" id="ARBA00004571"/>
    </source>
</evidence>
<proteinExistence type="inferred from homology"/>
<evidence type="ECO:0000313" key="11">
    <source>
        <dbReference type="EMBL" id="SHL95428.1"/>
    </source>
</evidence>
<evidence type="ECO:0000256" key="2">
    <source>
        <dbReference type="ARBA" id="ARBA00022448"/>
    </source>
</evidence>
<dbReference type="EMBL" id="FRBT01000003">
    <property type="protein sequence ID" value="SHL95428.1"/>
    <property type="molecule type" value="Genomic_DNA"/>
</dbReference>
<evidence type="ECO:0000259" key="10">
    <source>
        <dbReference type="Pfam" id="PF14905"/>
    </source>
</evidence>
<sequence length="798" mass="90068">MRFLLFVLLILNVSVYSQNGKITGKVTFGNSETAFGATVLVSGTQKFVIVDQDGKFELKGLAYGHYALEISSLEAKTKIVNVHLKQPSHSVHISLEKTNDPKILNEVVVKKTTVKKEITDKGFSVNVIETQDAARRNIQTNDLLSQSAGVRVRQNGGLGSSVNYNLNGMSGNSIRIFIDGIPISTYGSSFSLNSIPPALIERIEVYKGVVPAHLADDALGGAINVILKKGAKNTLNASVSYGSFNTVQSNFNTTFRDKSGFTVKGSGFYNYSDNDYEVWGKFVYNILPNGRYEYVKAKRFNDAYRSYGGRIEAGFTDVKWADTFLIGMNVSEDFNEIQHGQSMTKPYKGRFSEANSRVISLNYAKKDFLVKDLEFTVNSVFSQRNEVVNDTVKWNYNWFGEKALGLYGDPILSPSGAQQGAKTIQHINSNIFSTRAGLMYNLNENNKFVFNSMFYTVDRIQYDELSPLTSAFLPTRDLQKNVLSLGYELQAFDSRLRINAFGKHYGQKTEERDPTIVTENGQNKIVEVIRKNDISFYGYGFASSYFILPKMMFTLSAEKAIRMPNENEIFGDPAENLIGNSSLKPEQSDNLNVGLRFGPYKINDHKLSIGGSGFWRNSKDKIVRQFSNRLNEALQTTPSVNLGKAQSIGYEASFEYSYNNRLFIGMNMSKFNSLFKDKYDINGGILPHYNKQLPNEPYFTVNGNVQYNFKDILQKNSELNLYYNFGYVGEFYTTWLEIDKTTAQFPHDLGISYVLPNKKFIVSFDAKNITNEQVYDNFAVQKPGRAFYLKLNYIINKF</sequence>
<comment type="similarity">
    <text evidence="8">Belongs to the TonB-dependent receptor family.</text>
</comment>
<dbReference type="Pfam" id="PF13715">
    <property type="entry name" value="CarbopepD_reg_2"/>
    <property type="match status" value="1"/>
</dbReference>
<evidence type="ECO:0000313" key="12">
    <source>
        <dbReference type="Proteomes" id="UP000184028"/>
    </source>
</evidence>
<dbReference type="Gene3D" id="2.40.170.20">
    <property type="entry name" value="TonB-dependent receptor, beta-barrel domain"/>
    <property type="match status" value="1"/>
</dbReference>
<keyword evidence="2 8" id="KW-0813">Transport</keyword>
<gene>
    <name evidence="11" type="ORF">SAMN05444484_10385</name>
</gene>
<keyword evidence="6 8" id="KW-0472">Membrane</keyword>
<dbReference type="InterPro" id="IPR037066">
    <property type="entry name" value="Plug_dom_sf"/>
</dbReference>
<dbReference type="Pfam" id="PF14905">
    <property type="entry name" value="OMP_b-brl_3"/>
    <property type="match status" value="1"/>
</dbReference>
<keyword evidence="4 8" id="KW-0812">Transmembrane</keyword>
<dbReference type="Pfam" id="PF07715">
    <property type="entry name" value="Plug"/>
    <property type="match status" value="1"/>
</dbReference>
<dbReference type="InterPro" id="IPR012910">
    <property type="entry name" value="Plug_dom"/>
</dbReference>
<keyword evidence="11" id="KW-0675">Receptor</keyword>
<dbReference type="RefSeq" id="WP_068842630.1">
    <property type="nucleotide sequence ID" value="NZ_FRBT01000003.1"/>
</dbReference>
<dbReference type="Gene3D" id="2.60.40.1120">
    <property type="entry name" value="Carboxypeptidase-like, regulatory domain"/>
    <property type="match status" value="1"/>
</dbReference>
<dbReference type="InterPro" id="IPR036942">
    <property type="entry name" value="Beta-barrel_TonB_sf"/>
</dbReference>
<evidence type="ECO:0000256" key="4">
    <source>
        <dbReference type="ARBA" id="ARBA00022692"/>
    </source>
</evidence>
<dbReference type="GO" id="GO:0009279">
    <property type="term" value="C:cell outer membrane"/>
    <property type="evidence" value="ECO:0007669"/>
    <property type="project" value="UniProtKB-SubCell"/>
</dbReference>
<dbReference type="GO" id="GO:0044718">
    <property type="term" value="P:siderophore transmembrane transport"/>
    <property type="evidence" value="ECO:0007669"/>
    <property type="project" value="TreeGrafter"/>
</dbReference>
<dbReference type="STRING" id="946677.SAMN05444484_10385"/>
<dbReference type="InterPro" id="IPR008969">
    <property type="entry name" value="CarboxyPept-like_regulatory"/>
</dbReference>
<dbReference type="GO" id="GO:0015344">
    <property type="term" value="F:siderophore uptake transmembrane transporter activity"/>
    <property type="evidence" value="ECO:0007669"/>
    <property type="project" value="TreeGrafter"/>
</dbReference>
<keyword evidence="5" id="KW-0732">Signal</keyword>
<dbReference type="PANTHER" id="PTHR30069">
    <property type="entry name" value="TONB-DEPENDENT OUTER MEMBRANE RECEPTOR"/>
    <property type="match status" value="1"/>
</dbReference>
<name>A0A1M7EUX8_9FLAO</name>
<evidence type="ECO:0000259" key="9">
    <source>
        <dbReference type="Pfam" id="PF07715"/>
    </source>
</evidence>
<dbReference type="PROSITE" id="PS52016">
    <property type="entry name" value="TONB_DEPENDENT_REC_3"/>
    <property type="match status" value="1"/>
</dbReference>
<evidence type="ECO:0000256" key="3">
    <source>
        <dbReference type="ARBA" id="ARBA00022452"/>
    </source>
</evidence>
<protein>
    <submittedName>
        <fullName evidence="11">Outer membrane receptor proteins, mostly Fe transport</fullName>
    </submittedName>
</protein>
<keyword evidence="7 8" id="KW-0998">Cell outer membrane</keyword>
<feature type="domain" description="TonB-dependent receptor plug" evidence="9">
    <location>
        <begin position="121"/>
        <end position="222"/>
    </location>
</feature>
<comment type="subcellular location">
    <subcellularLocation>
        <location evidence="1 8">Cell outer membrane</location>
        <topology evidence="1 8">Multi-pass membrane protein</topology>
    </subcellularLocation>
</comment>
<keyword evidence="3 8" id="KW-1134">Transmembrane beta strand</keyword>
<evidence type="ECO:0000256" key="5">
    <source>
        <dbReference type="ARBA" id="ARBA00022729"/>
    </source>
</evidence>
<keyword evidence="12" id="KW-1185">Reference proteome</keyword>
<dbReference type="Proteomes" id="UP000184028">
    <property type="component" value="Unassembled WGS sequence"/>
</dbReference>
<evidence type="ECO:0000256" key="6">
    <source>
        <dbReference type="ARBA" id="ARBA00023136"/>
    </source>
</evidence>
<dbReference type="InterPro" id="IPR041700">
    <property type="entry name" value="OMP_b-brl_3"/>
</dbReference>